<dbReference type="NCBIfam" id="TIGR03310">
    <property type="entry name" value="matur_MocA_YgfJ"/>
    <property type="match status" value="1"/>
</dbReference>
<keyword evidence="2" id="KW-0808">Transferase</keyword>
<dbReference type="RefSeq" id="WP_179978187.1">
    <property type="nucleotide sequence ID" value="NZ_JAJJPB010000005.1"/>
</dbReference>
<dbReference type="InterPro" id="IPR029044">
    <property type="entry name" value="Nucleotide-diphossugar_trans"/>
</dbReference>
<dbReference type="Gene3D" id="3.90.550.10">
    <property type="entry name" value="Spore Coat Polysaccharide Biosynthesis Protein SpsA, Chain A"/>
    <property type="match status" value="1"/>
</dbReference>
<dbReference type="Pfam" id="PF12804">
    <property type="entry name" value="NTP_transf_3"/>
    <property type="match status" value="1"/>
</dbReference>
<dbReference type="EMBL" id="JAJJPB010000005">
    <property type="protein sequence ID" value="MCC9294501.1"/>
    <property type="molecule type" value="Genomic_DNA"/>
</dbReference>
<feature type="domain" description="MobA-like NTP transferase" evidence="1">
    <location>
        <begin position="4"/>
        <end position="160"/>
    </location>
</feature>
<evidence type="ECO:0000259" key="1">
    <source>
        <dbReference type="Pfam" id="PF12804"/>
    </source>
</evidence>
<keyword evidence="2" id="KW-0548">Nucleotidyltransferase</keyword>
<dbReference type="PANTHER" id="PTHR43777:SF1">
    <property type="entry name" value="MOLYBDENUM COFACTOR CYTIDYLYLTRANSFERASE"/>
    <property type="match status" value="1"/>
</dbReference>
<reference evidence="2" key="1">
    <citation type="submission" date="2021-11" db="EMBL/GenBank/DDBJ databases">
        <authorList>
            <person name="Qingchun L."/>
            <person name="Dong Z."/>
            <person name="Zongwei Q."/>
            <person name="Jia Z."/>
            <person name="Duotao L."/>
        </authorList>
    </citation>
    <scope>NUCLEOTIDE SEQUENCE</scope>
    <source>
        <strain evidence="2">WLY-B-L2</strain>
    </source>
</reference>
<comment type="caution">
    <text evidence="2">The sequence shown here is derived from an EMBL/GenBank/DDBJ whole genome shotgun (WGS) entry which is preliminary data.</text>
</comment>
<dbReference type="GO" id="GO:0061602">
    <property type="term" value="F:molybdenum cofactor cytidylyltransferase activity"/>
    <property type="evidence" value="ECO:0007669"/>
    <property type="project" value="UniProtKB-EC"/>
</dbReference>
<dbReference type="CDD" id="cd04182">
    <property type="entry name" value="GT_2_like_f"/>
    <property type="match status" value="1"/>
</dbReference>
<evidence type="ECO:0000313" key="2">
    <source>
        <dbReference type="EMBL" id="MCC9294501.1"/>
    </source>
</evidence>
<dbReference type="Proteomes" id="UP001165422">
    <property type="component" value="Unassembled WGS sequence"/>
</dbReference>
<gene>
    <name evidence="2" type="primary">mocA</name>
    <name evidence="2" type="ORF">LN736_06470</name>
</gene>
<dbReference type="PANTHER" id="PTHR43777">
    <property type="entry name" value="MOLYBDENUM COFACTOR CYTIDYLYLTRANSFERASE"/>
    <property type="match status" value="1"/>
</dbReference>
<proteinExistence type="predicted"/>
<evidence type="ECO:0000313" key="3">
    <source>
        <dbReference type="Proteomes" id="UP001165422"/>
    </source>
</evidence>
<dbReference type="SUPFAM" id="SSF53448">
    <property type="entry name" value="Nucleotide-diphospho-sugar transferases"/>
    <property type="match status" value="1"/>
</dbReference>
<dbReference type="EC" id="2.7.7.76" evidence="2"/>
<protein>
    <submittedName>
        <fullName evidence="2">Molybdenum cofactor cytidylyltransferase</fullName>
        <ecNumber evidence="2">2.7.7.76</ecNumber>
    </submittedName>
</protein>
<dbReference type="InterPro" id="IPR025877">
    <property type="entry name" value="MobA-like_NTP_Trfase"/>
</dbReference>
<sequence length="191" mass="21601">MINAIIMASGYSHRMGTDKLLLPYKGKPLLEHTIDAIANCTFNQVILVARDVKVINLAKKKGLNVVKNNRAYIGQSQSIKLGIINSVPADGYMFFTGDQPMLTSNTINDLVQCFKFHRHFIIVPKFKLRPGSPVIFPKDYIKELLNLTGDTGGKSIINKNIDKIIFLELKNQYPIFDIDTPYDYKNILNIK</sequence>
<dbReference type="InterPro" id="IPR017696">
    <property type="entry name" value="Mo_hydrolase_YgfJ"/>
</dbReference>
<name>A0ABS8N3W7_9CLOT</name>
<organism evidence="2 3">
    <name type="scientific">Clostridium aromativorans</name>
    <dbReference type="NCBI Taxonomy" id="2836848"/>
    <lineage>
        <taxon>Bacteria</taxon>
        <taxon>Bacillati</taxon>
        <taxon>Bacillota</taxon>
        <taxon>Clostridia</taxon>
        <taxon>Eubacteriales</taxon>
        <taxon>Clostridiaceae</taxon>
        <taxon>Clostridium</taxon>
    </lineage>
</organism>
<accession>A0ABS8N3W7</accession>
<keyword evidence="3" id="KW-1185">Reference proteome</keyword>